<dbReference type="Proteomes" id="UP000013782">
    <property type="component" value="Unassembled WGS sequence"/>
</dbReference>
<evidence type="ECO:0000313" key="3">
    <source>
        <dbReference type="Proteomes" id="UP000013782"/>
    </source>
</evidence>
<dbReference type="OrthoDB" id="9954241at2"/>
<evidence type="ECO:0000313" key="2">
    <source>
        <dbReference type="EMBL" id="EOH86265.1"/>
    </source>
</evidence>
<protein>
    <submittedName>
        <fullName evidence="2">Uncharacterized protein</fullName>
    </submittedName>
</protein>
<reference evidence="2 3" key="1">
    <citation type="submission" date="2013-02" db="EMBL/GenBank/DDBJ databases">
        <title>The Genome Sequence of Enterococcus pallens BAA-351.</title>
        <authorList>
            <consortium name="The Broad Institute Genome Sequencing Platform"/>
            <consortium name="The Broad Institute Genome Sequencing Center for Infectious Disease"/>
            <person name="Earl A.M."/>
            <person name="Gilmore M.S."/>
            <person name="Lebreton F."/>
            <person name="Walker B."/>
            <person name="Young S.K."/>
            <person name="Zeng Q."/>
            <person name="Gargeya S."/>
            <person name="Fitzgerald M."/>
            <person name="Haas B."/>
            <person name="Abouelleil A."/>
            <person name="Alvarado L."/>
            <person name="Arachchi H.M."/>
            <person name="Berlin A.M."/>
            <person name="Chapman S.B."/>
            <person name="Dewar J."/>
            <person name="Goldberg J."/>
            <person name="Griggs A."/>
            <person name="Gujja S."/>
            <person name="Hansen M."/>
            <person name="Howarth C."/>
            <person name="Imamovic A."/>
            <person name="Larimer J."/>
            <person name="McCowan C."/>
            <person name="Murphy C."/>
            <person name="Neiman D."/>
            <person name="Pearson M."/>
            <person name="Priest M."/>
            <person name="Roberts A."/>
            <person name="Saif S."/>
            <person name="Shea T."/>
            <person name="Sisk P."/>
            <person name="Sykes S."/>
            <person name="Wortman J."/>
            <person name="Nusbaum C."/>
            <person name="Birren B."/>
        </authorList>
    </citation>
    <scope>NUCLEOTIDE SEQUENCE [LARGE SCALE GENOMIC DNA]</scope>
    <source>
        <strain evidence="2 3">ATCC BAA-351</strain>
    </source>
</reference>
<dbReference type="PATRIC" id="fig|1158607.3.peg.5254"/>
<sequence length="113" mass="12659">MAKNQETRSRDTVARLLGTNTKEKASTVKEAPEPSFDPNKKNISSLIKKQGNSMRKADSIRLNPILQSALIYWTTIGDASKSKPDIVEEALLKAIPEEYLIEGYNLAKRQNKI</sequence>
<name>R2RSC3_9ENTE</name>
<feature type="compositionally biased region" description="Basic and acidic residues" evidence="1">
    <location>
        <begin position="1"/>
        <end position="13"/>
    </location>
</feature>
<feature type="compositionally biased region" description="Basic and acidic residues" evidence="1">
    <location>
        <begin position="21"/>
        <end position="32"/>
    </location>
</feature>
<accession>R2RSC3</accession>
<feature type="region of interest" description="Disordered" evidence="1">
    <location>
        <begin position="1"/>
        <end position="54"/>
    </location>
</feature>
<feature type="compositionally biased region" description="Polar residues" evidence="1">
    <location>
        <begin position="41"/>
        <end position="53"/>
    </location>
</feature>
<dbReference type="HOGENOM" id="CLU_2179772_0_0_9"/>
<dbReference type="RefSeq" id="WP_010760205.1">
    <property type="nucleotide sequence ID" value="NZ_ASWD01000010.1"/>
</dbReference>
<keyword evidence="3" id="KW-1185">Reference proteome</keyword>
<organism evidence="2 3">
    <name type="scientific">Enterococcus pallens ATCC BAA-351</name>
    <dbReference type="NCBI Taxonomy" id="1158607"/>
    <lineage>
        <taxon>Bacteria</taxon>
        <taxon>Bacillati</taxon>
        <taxon>Bacillota</taxon>
        <taxon>Bacilli</taxon>
        <taxon>Lactobacillales</taxon>
        <taxon>Enterococcaceae</taxon>
        <taxon>Enterococcus</taxon>
    </lineage>
</organism>
<dbReference type="AlphaFoldDB" id="R2RSC3"/>
<proteinExistence type="predicted"/>
<gene>
    <name evidence="2" type="ORF">UAU_05286</name>
</gene>
<evidence type="ECO:0000256" key="1">
    <source>
        <dbReference type="SAM" id="MobiDB-lite"/>
    </source>
</evidence>
<comment type="caution">
    <text evidence="2">The sequence shown here is derived from an EMBL/GenBank/DDBJ whole genome shotgun (WGS) entry which is preliminary data.</text>
</comment>
<dbReference type="eggNOG" id="ENOG5030894">
    <property type="taxonomic scope" value="Bacteria"/>
</dbReference>
<dbReference type="EMBL" id="AJAQ01000055">
    <property type="protein sequence ID" value="EOH86265.1"/>
    <property type="molecule type" value="Genomic_DNA"/>
</dbReference>